<evidence type="ECO:0000313" key="3">
    <source>
        <dbReference type="EMBL" id="WWC71451.1"/>
    </source>
</evidence>
<dbReference type="EMBL" id="KI894010">
    <property type="protein sequence ID" value="OCF50366.1"/>
    <property type="molecule type" value="Genomic_DNA"/>
</dbReference>
<evidence type="ECO:0000313" key="2">
    <source>
        <dbReference type="EMBL" id="OCF50366.1"/>
    </source>
</evidence>
<sequence length="251" mass="28313">MRFTTQSAVLGSFTHSSTHQINSSKKENEEQQTSSEDDPMWFGTSHIHHPPIIINPSLLMPNVDPIKLINLRDKYQTVPKHISQSTSLAYCHSIIARSSKSPSSSESQLDSERSINSEYEAVIQDISNEQHLLKAALIQLEKKKDVPAKNDNEDSKVNVLFVQDENELLPFTPERPERMKGWQNALKTSNHPKFVDHHSEVTPKDDARPSGDKKVLHQFVEIDNRTSGPNDTRYEPGEKTGQVAAQSRLSP</sequence>
<dbReference type="OrthoDB" id="10647955at2759"/>
<organism evidence="2">
    <name type="scientific">Kwoniella pini CBS 10737</name>
    <dbReference type="NCBI Taxonomy" id="1296096"/>
    <lineage>
        <taxon>Eukaryota</taxon>
        <taxon>Fungi</taxon>
        <taxon>Dikarya</taxon>
        <taxon>Basidiomycota</taxon>
        <taxon>Agaricomycotina</taxon>
        <taxon>Tremellomycetes</taxon>
        <taxon>Tremellales</taxon>
        <taxon>Cryptococcaceae</taxon>
        <taxon>Kwoniella</taxon>
    </lineage>
</organism>
<dbReference type="AlphaFoldDB" id="A0A1B9I4C0"/>
<dbReference type="GeneID" id="30172056"/>
<feature type="region of interest" description="Disordered" evidence="1">
    <location>
        <begin position="188"/>
        <end position="251"/>
    </location>
</feature>
<evidence type="ECO:0000313" key="4">
    <source>
        <dbReference type="Proteomes" id="UP000094020"/>
    </source>
</evidence>
<dbReference type="KEGG" id="kpin:30172056"/>
<proteinExistence type="predicted"/>
<reference evidence="2" key="1">
    <citation type="submission" date="2013-07" db="EMBL/GenBank/DDBJ databases">
        <title>The Genome Sequence of Cryptococcus pinus CBS10737.</title>
        <authorList>
            <consortium name="The Broad Institute Genome Sequencing Platform"/>
            <person name="Cuomo C."/>
            <person name="Litvintseva A."/>
            <person name="Chen Y."/>
            <person name="Heitman J."/>
            <person name="Sun S."/>
            <person name="Springer D."/>
            <person name="Dromer F."/>
            <person name="Young S.K."/>
            <person name="Zeng Q."/>
            <person name="Gargeya S."/>
            <person name="Fitzgerald M."/>
            <person name="Abouelleil A."/>
            <person name="Alvarado L."/>
            <person name="Berlin A.M."/>
            <person name="Chapman S.B."/>
            <person name="Dewar J."/>
            <person name="Goldberg J."/>
            <person name="Griggs A."/>
            <person name="Gujja S."/>
            <person name="Hansen M."/>
            <person name="Howarth C."/>
            <person name="Imamovic A."/>
            <person name="Larimer J."/>
            <person name="McCowan C."/>
            <person name="Murphy C."/>
            <person name="Pearson M."/>
            <person name="Priest M."/>
            <person name="Roberts A."/>
            <person name="Saif S."/>
            <person name="Shea T."/>
            <person name="Sykes S."/>
            <person name="Wortman J."/>
            <person name="Nusbaum C."/>
            <person name="Birren B."/>
        </authorList>
    </citation>
    <scope>NUCLEOTIDE SEQUENCE [LARGE SCALE GENOMIC DNA]</scope>
    <source>
        <strain evidence="2">CBS 10737</strain>
    </source>
</reference>
<feature type="compositionally biased region" description="Polar residues" evidence="1">
    <location>
        <begin position="14"/>
        <end position="23"/>
    </location>
</feature>
<dbReference type="EMBL" id="CP144525">
    <property type="protein sequence ID" value="WWC71451.1"/>
    <property type="molecule type" value="Genomic_DNA"/>
</dbReference>
<reference evidence="2" key="3">
    <citation type="submission" date="2016-07" db="EMBL/GenBank/DDBJ databases">
        <title>Evolution of pathogenesis and genome organization in the Tremellales.</title>
        <authorList>
            <person name="Cuomo C."/>
            <person name="Litvintseva A."/>
            <person name="Heitman J."/>
            <person name="Chen Y."/>
            <person name="Sun S."/>
            <person name="Springer D."/>
            <person name="Dromer F."/>
            <person name="Young S."/>
            <person name="Zeng Q."/>
            <person name="Chapman S."/>
            <person name="Gujja S."/>
            <person name="Saif S."/>
            <person name="Birren B."/>
        </authorList>
    </citation>
    <scope>NUCLEOTIDE SEQUENCE</scope>
    <source>
        <strain evidence="2">CBS 10737</strain>
    </source>
</reference>
<keyword evidence="4" id="KW-1185">Reference proteome</keyword>
<accession>A0A1B9I4C0</accession>
<dbReference type="Proteomes" id="UP000094020">
    <property type="component" value="Chromosome 7"/>
</dbReference>
<gene>
    <name evidence="2" type="ORF">I206_03687</name>
    <name evidence="3" type="ORF">I206_105407</name>
</gene>
<feature type="compositionally biased region" description="Basic and acidic residues" evidence="1">
    <location>
        <begin position="193"/>
        <end position="224"/>
    </location>
</feature>
<evidence type="ECO:0000256" key="1">
    <source>
        <dbReference type="SAM" id="MobiDB-lite"/>
    </source>
</evidence>
<dbReference type="RefSeq" id="XP_019011585.1">
    <property type="nucleotide sequence ID" value="XM_019155431.1"/>
</dbReference>
<reference evidence="3" key="4">
    <citation type="submission" date="2024-02" db="EMBL/GenBank/DDBJ databases">
        <title>Comparative genomics of Cryptococcus and Kwoniella reveals pathogenesis evolution and contrasting modes of karyotype evolution via chromosome fusion or intercentromeric recombination.</title>
        <authorList>
            <person name="Coelho M.A."/>
            <person name="David-Palma M."/>
            <person name="Shea T."/>
            <person name="Bowers K."/>
            <person name="McGinley-Smith S."/>
            <person name="Mohammad A.W."/>
            <person name="Gnirke A."/>
            <person name="Yurkov A.M."/>
            <person name="Nowrousian M."/>
            <person name="Sun S."/>
            <person name="Cuomo C.A."/>
            <person name="Heitman J."/>
        </authorList>
    </citation>
    <scope>NUCLEOTIDE SEQUENCE</scope>
    <source>
        <strain evidence="3">CBS 10737</strain>
    </source>
</reference>
<protein>
    <submittedName>
        <fullName evidence="2">Uncharacterized protein</fullName>
    </submittedName>
</protein>
<feature type="region of interest" description="Disordered" evidence="1">
    <location>
        <begin position="14"/>
        <end position="42"/>
    </location>
</feature>
<name>A0A1B9I4C0_9TREE</name>
<reference evidence="3" key="2">
    <citation type="submission" date="2013-07" db="EMBL/GenBank/DDBJ databases">
        <authorList>
            <consortium name="The Broad Institute Genome Sequencing Platform"/>
            <person name="Cuomo C."/>
            <person name="Litvintseva A."/>
            <person name="Chen Y."/>
            <person name="Heitman J."/>
            <person name="Sun S."/>
            <person name="Springer D."/>
            <person name="Dromer F."/>
            <person name="Young S.K."/>
            <person name="Zeng Q."/>
            <person name="Gargeya S."/>
            <person name="Fitzgerald M."/>
            <person name="Abouelleil A."/>
            <person name="Alvarado L."/>
            <person name="Berlin A.M."/>
            <person name="Chapman S.B."/>
            <person name="Dewar J."/>
            <person name="Goldberg J."/>
            <person name="Griggs A."/>
            <person name="Gujja S."/>
            <person name="Hansen M."/>
            <person name="Howarth C."/>
            <person name="Imamovic A."/>
            <person name="Larimer J."/>
            <person name="McCowan C."/>
            <person name="Murphy C."/>
            <person name="Pearson M."/>
            <person name="Priest M."/>
            <person name="Roberts A."/>
            <person name="Saif S."/>
            <person name="Shea T."/>
            <person name="Sykes S."/>
            <person name="Wortman J."/>
            <person name="Nusbaum C."/>
            <person name="Birren B."/>
        </authorList>
    </citation>
    <scope>NUCLEOTIDE SEQUENCE</scope>
    <source>
        <strain evidence="3">CBS 10737</strain>
    </source>
</reference>